<evidence type="ECO:0000313" key="2">
    <source>
        <dbReference type="Proteomes" id="UP001152795"/>
    </source>
</evidence>
<dbReference type="InterPro" id="IPR039226">
    <property type="entry name" value="Ski3/TTC37"/>
</dbReference>
<dbReference type="GO" id="GO:0006401">
    <property type="term" value="P:RNA catabolic process"/>
    <property type="evidence" value="ECO:0007669"/>
    <property type="project" value="InterPro"/>
</dbReference>
<proteinExistence type="predicted"/>
<evidence type="ECO:0000313" key="1">
    <source>
        <dbReference type="EMBL" id="CAB4027696.1"/>
    </source>
</evidence>
<dbReference type="SUPFAM" id="SSF48452">
    <property type="entry name" value="TPR-like"/>
    <property type="match status" value="1"/>
</dbReference>
<dbReference type="AlphaFoldDB" id="A0A6S7J6T3"/>
<organism evidence="1 2">
    <name type="scientific">Paramuricea clavata</name>
    <name type="common">Red gorgonian</name>
    <name type="synonym">Violescent sea-whip</name>
    <dbReference type="NCBI Taxonomy" id="317549"/>
    <lineage>
        <taxon>Eukaryota</taxon>
        <taxon>Metazoa</taxon>
        <taxon>Cnidaria</taxon>
        <taxon>Anthozoa</taxon>
        <taxon>Octocorallia</taxon>
        <taxon>Malacalcyonacea</taxon>
        <taxon>Plexauridae</taxon>
        <taxon>Paramuricea</taxon>
    </lineage>
</organism>
<dbReference type="PANTHER" id="PTHR15704">
    <property type="entry name" value="SUPERKILLER 3 PROTEIN-RELATED"/>
    <property type="match status" value="1"/>
</dbReference>
<dbReference type="PANTHER" id="PTHR15704:SF7">
    <property type="entry name" value="SUPERKILLER COMPLEX PROTEIN 3"/>
    <property type="match status" value="1"/>
</dbReference>
<sequence length="386" mass="42778">MHGVLLEHQELYSQAEKAYHRSLQLLECSENSDNECGDIVRANYARVLCSLGKYSESIKMYQEINPLNNFHHITGLALAFFMFGNLEQSYQVYEQAFELATNEGQKSHVRAAMGILGYILGDVDRCKFALCESSELRPASEQGLLALTTMGLITSDITLAAAALSELVKIGQKGDEHLISEASYLFASFYALQGSPDIGKSYIVQEIHRRPHSSLLWNNLAKFILRFQPHELKAAARCAEAAHRLGDRNVEDVSTTYAYSTIGCGHDPACGKPASNKISPGVVSAQKALHMNPDCLTNWTLLSAALSDASTCYTSAPQKSKLQLCEMVTRVSLARVIEASNCPLTRPEVFERRNLNITEASQKWLALQYGYCLYYSGKTDEAIQHC</sequence>
<reference evidence="1" key="1">
    <citation type="submission" date="2020-04" db="EMBL/GenBank/DDBJ databases">
        <authorList>
            <person name="Alioto T."/>
            <person name="Alioto T."/>
            <person name="Gomez Garrido J."/>
        </authorList>
    </citation>
    <scope>NUCLEOTIDE SEQUENCE</scope>
    <source>
        <strain evidence="1">A484AB</strain>
    </source>
</reference>
<dbReference type="Gene3D" id="1.25.40.10">
    <property type="entry name" value="Tetratricopeptide repeat domain"/>
    <property type="match status" value="1"/>
</dbReference>
<dbReference type="GO" id="GO:0055087">
    <property type="term" value="C:Ski complex"/>
    <property type="evidence" value="ECO:0007669"/>
    <property type="project" value="InterPro"/>
</dbReference>
<dbReference type="EMBL" id="CACRXK020014966">
    <property type="protein sequence ID" value="CAB4027696.1"/>
    <property type="molecule type" value="Genomic_DNA"/>
</dbReference>
<dbReference type="Proteomes" id="UP001152795">
    <property type="component" value="Unassembled WGS sequence"/>
</dbReference>
<protein>
    <submittedName>
        <fullName evidence="1">Tetratricopeptide repeat 37</fullName>
    </submittedName>
</protein>
<dbReference type="OrthoDB" id="421075at2759"/>
<accession>A0A6S7J6T3</accession>
<gene>
    <name evidence="1" type="ORF">PACLA_8A042886</name>
</gene>
<name>A0A6S7J6T3_PARCT</name>
<comment type="caution">
    <text evidence="1">The sequence shown here is derived from an EMBL/GenBank/DDBJ whole genome shotgun (WGS) entry which is preliminary data.</text>
</comment>
<keyword evidence="2" id="KW-1185">Reference proteome</keyword>
<dbReference type="InterPro" id="IPR011990">
    <property type="entry name" value="TPR-like_helical_dom_sf"/>
</dbReference>